<feature type="region of interest" description="Disordered" evidence="2">
    <location>
        <begin position="106"/>
        <end position="144"/>
    </location>
</feature>
<proteinExistence type="predicted"/>
<sequence>MSPDTIKPEDLAKKALSPKKIDLDKILEDTRKRTETELKNKNIEEEDLDILLNSLRRQKLQVQGLEVDPEIMREKTKETKRENIQKVLKTIEEQIRMVEEKRKKIASKKAENNQEREETSIPVNVVKKEPETPATPTMDVIEKKPVTQSDIDRLVNLMGKLGEYVDPNSIFQLTEDDPSGEAIKNAIKEREKRLVELEGRLKKPEDSEAKKENTGDEPTVEIEDDLGAEWNKMKKEREEAAISLKENRPELKVEESQPKEDKPEFKADEGIEKMEGKENRIKEINNEMAKIEENIQVLISEMDKTGKEKKTLDPNDEKQKKRIDILTEVNDGKQRRIMNMISDKEKLQVEKRKILKEIKELEKTQKQEDGFEIKVLETKGNMGDVSDVVEEKPNENKTEVGIIDDEEEYNRKFDEEWNRIAQAKKQTTSEVSQGEEKQENLEKATEVTEAKNEQKDKKEIPFDEDLFYRSLKMIIEQGEKAKTERKRIQERIEEESNKINELKEKLKSETNEKEKKRLEKEIKDLEMHNGNRRKAVSDLTKRIDSVEARRKVIMDLLKNEVVKQDERAQEENKDELNKTNRSGGKVFNTPEEIAEFEKDWLAKNQETSPEEPLTSEPKETFIPISTRAQEMIELVEKQRLERRVDERIRDAIAGDRSCRGVWAGMARIGRSISLRTQNLFNIGRARRIREEIQNEIEMIESTERRYIAELFRDINDVFYWDTAEGEALRRDREMFREILGNRGTFDRMVNHPTARRILDHPIAGNLTLGVILVGGSTLATKSILRMGVKALYGVGFGSGAIAGGALGGFIEHRKAQEAEYDAQRWAEELSEFSVQDPNERRRVEDLVNDMEQRIRDMRVIRGNESSALSLMYVIREKRLEIRNADRVQESGETVENITGSLENRNENDSENPVLDGERARIFDEILQRKNTEIRQRTVRGILVGATIGGVAGAVASYFEHARDIAGGGAGEIKPMINNIVNENSIPKSIEAPLMQDPEVMRGMLDEFNFVASTSSGEGTEVVAGKALHDYILNFNSLSDNGDIVITKAQFGAIRALMSQEMNPSYMGISQPGELFSWSGADMHRIIEQVQQMSPEELNFYERNISENTWSIFDPSRSDQLLGGDLNGFADEMLQIKSNNEWGAIFNHNNPELRGDLYPMERPFGPFGQEALENSRSAVGIEEDIAPGGVEEIIPSTSEEILPPIDQGTPLGGEEIVPRSPDTDGVIRRGGEEILPRTSENLSGDTAEDVAANNGLSLEDQRSYELSALEDGRVPEGAISDIKRLMANLENPNESGVITSDPYIYEFAKQRGLSGFEAGSLANADPEERGAIIEAVAKAAKGILTPEYIAQWKEKWSVA</sequence>
<feature type="compositionally biased region" description="Basic and acidic residues" evidence="2">
    <location>
        <begin position="564"/>
        <end position="578"/>
    </location>
</feature>
<keyword evidence="1" id="KW-0175">Coiled coil</keyword>
<feature type="compositionally biased region" description="Basic and acidic residues" evidence="2">
    <location>
        <begin position="106"/>
        <end position="119"/>
    </location>
</feature>
<feature type="compositionally biased region" description="Polar residues" evidence="2">
    <location>
        <begin position="890"/>
        <end position="902"/>
    </location>
</feature>
<feature type="coiled-coil region" evidence="1">
    <location>
        <begin position="682"/>
        <end position="709"/>
    </location>
</feature>
<name>A0A7C4M094_UNCC3</name>
<feature type="region of interest" description="Disordered" evidence="2">
    <location>
        <begin position="564"/>
        <end position="586"/>
    </location>
</feature>
<evidence type="ECO:0000256" key="2">
    <source>
        <dbReference type="SAM" id="MobiDB-lite"/>
    </source>
</evidence>
<gene>
    <name evidence="3" type="ORF">ENT43_00740</name>
</gene>
<protein>
    <submittedName>
        <fullName evidence="3">Uncharacterized protein</fullName>
    </submittedName>
</protein>
<feature type="region of interest" description="Disordered" evidence="2">
    <location>
        <begin position="240"/>
        <end position="278"/>
    </location>
</feature>
<reference evidence="3" key="1">
    <citation type="journal article" date="2020" name="mSystems">
        <title>Genome- and Community-Level Interaction Insights into Carbon Utilization and Element Cycling Functions of Hydrothermarchaeota in Hydrothermal Sediment.</title>
        <authorList>
            <person name="Zhou Z."/>
            <person name="Liu Y."/>
            <person name="Xu W."/>
            <person name="Pan J."/>
            <person name="Luo Z.H."/>
            <person name="Li M."/>
        </authorList>
    </citation>
    <scope>NUCLEOTIDE SEQUENCE [LARGE SCALE GENOMIC DNA]</scope>
    <source>
        <strain evidence="3">SpSt-579</strain>
    </source>
</reference>
<feature type="region of interest" description="Disordered" evidence="2">
    <location>
        <begin position="491"/>
        <end position="515"/>
    </location>
</feature>
<accession>A0A7C4M094</accession>
<organism evidence="3">
    <name type="scientific">candidate division CPR3 bacterium</name>
    <dbReference type="NCBI Taxonomy" id="2268181"/>
    <lineage>
        <taxon>Bacteria</taxon>
        <taxon>Bacteria division CPR3</taxon>
    </lineage>
</organism>
<feature type="region of interest" description="Disordered" evidence="2">
    <location>
        <begin position="198"/>
        <end position="224"/>
    </location>
</feature>
<feature type="region of interest" description="Disordered" evidence="2">
    <location>
        <begin position="424"/>
        <end position="456"/>
    </location>
</feature>
<evidence type="ECO:0000256" key="1">
    <source>
        <dbReference type="SAM" id="Coils"/>
    </source>
</evidence>
<comment type="caution">
    <text evidence="3">The sequence shown here is derived from an EMBL/GenBank/DDBJ whole genome shotgun (WGS) entry which is preliminary data.</text>
</comment>
<feature type="compositionally biased region" description="Basic and acidic residues" evidence="2">
    <location>
        <begin position="198"/>
        <end position="214"/>
    </location>
</feature>
<feature type="compositionally biased region" description="Basic and acidic residues" evidence="2">
    <location>
        <begin position="434"/>
        <end position="456"/>
    </location>
</feature>
<feature type="region of interest" description="Disordered" evidence="2">
    <location>
        <begin position="890"/>
        <end position="912"/>
    </location>
</feature>
<evidence type="ECO:0000313" key="3">
    <source>
        <dbReference type="EMBL" id="HGT70770.1"/>
    </source>
</evidence>
<dbReference type="EMBL" id="DSYQ01000002">
    <property type="protein sequence ID" value="HGT70770.1"/>
    <property type="molecule type" value="Genomic_DNA"/>
</dbReference>